<evidence type="ECO:0000256" key="4">
    <source>
        <dbReference type="ARBA" id="ARBA00022525"/>
    </source>
</evidence>
<evidence type="ECO:0000313" key="7">
    <source>
        <dbReference type="EMBL" id="OBZ77189.1"/>
    </source>
</evidence>
<dbReference type="AlphaFoldDB" id="A0A1C7ML69"/>
<evidence type="ECO:0000313" key="8">
    <source>
        <dbReference type="Proteomes" id="UP000092993"/>
    </source>
</evidence>
<evidence type="ECO:0000256" key="1">
    <source>
        <dbReference type="ARBA" id="ARBA00004191"/>
    </source>
</evidence>
<dbReference type="GO" id="GO:0005199">
    <property type="term" value="F:structural constituent of cell wall"/>
    <property type="evidence" value="ECO:0007669"/>
    <property type="project" value="InterPro"/>
</dbReference>
<keyword evidence="4 6" id="KW-0964">Secreted</keyword>
<dbReference type="EMBL" id="LUGG01000002">
    <property type="protein sequence ID" value="OBZ77189.1"/>
    <property type="molecule type" value="Genomic_DNA"/>
</dbReference>
<keyword evidence="5 6" id="KW-1015">Disulfide bond</keyword>
<gene>
    <name evidence="7" type="primary">hypB_1</name>
    <name evidence="7" type="ORF">A0H81_01835</name>
</gene>
<name>A0A1C7ML69_GRIFR</name>
<comment type="similarity">
    <text evidence="2 6">Belongs to the fungal hydrophobin family.</text>
</comment>
<dbReference type="CDD" id="cd23507">
    <property type="entry name" value="hydrophobin_I"/>
    <property type="match status" value="1"/>
</dbReference>
<evidence type="ECO:0000256" key="5">
    <source>
        <dbReference type="ARBA" id="ARBA00023157"/>
    </source>
</evidence>
<sequence length="103" mass="10079">MFARIAAVSFLALAAATSANSQCNTGPIQCCQSVQQANSAAGTALLSMLGVVLNDPTVLIGGQCSPISAVGVGSGSECNAHPVCCTNNNVGGVLSVGCVPVQL</sequence>
<reference evidence="7 8" key="1">
    <citation type="submission" date="2016-03" db="EMBL/GenBank/DDBJ databases">
        <title>Whole genome sequencing of Grifola frondosa 9006-11.</title>
        <authorList>
            <person name="Min B."/>
            <person name="Park H."/>
            <person name="Kim J.-G."/>
            <person name="Cho H."/>
            <person name="Oh Y.-L."/>
            <person name="Kong W.-S."/>
            <person name="Choi I.-G."/>
        </authorList>
    </citation>
    <scope>NUCLEOTIDE SEQUENCE [LARGE SCALE GENOMIC DNA]</scope>
    <source>
        <strain evidence="7 8">9006-11</strain>
    </source>
</reference>
<dbReference type="OrthoDB" id="4225815at2759"/>
<evidence type="ECO:0000256" key="6">
    <source>
        <dbReference type="RuleBase" id="RU365009"/>
    </source>
</evidence>
<dbReference type="GO" id="GO:0009277">
    <property type="term" value="C:fungal-type cell wall"/>
    <property type="evidence" value="ECO:0007669"/>
    <property type="project" value="InterPro"/>
</dbReference>
<comment type="caution">
    <text evidence="7">The sequence shown here is derived from an EMBL/GenBank/DDBJ whole genome shotgun (WGS) entry which is preliminary data.</text>
</comment>
<feature type="chain" id="PRO_5013986755" description="Hydrophobin" evidence="6">
    <location>
        <begin position="22"/>
        <end position="103"/>
    </location>
</feature>
<dbReference type="Pfam" id="PF01185">
    <property type="entry name" value="Hydrophobin"/>
    <property type="match status" value="1"/>
</dbReference>
<dbReference type="STRING" id="5627.A0A1C7ML69"/>
<keyword evidence="8" id="KW-1185">Reference proteome</keyword>
<dbReference type="OMA" id="VIDCSPI"/>
<evidence type="ECO:0000256" key="3">
    <source>
        <dbReference type="ARBA" id="ARBA00022512"/>
    </source>
</evidence>
<feature type="signal peptide" evidence="6">
    <location>
        <begin position="1"/>
        <end position="21"/>
    </location>
</feature>
<dbReference type="Proteomes" id="UP000092993">
    <property type="component" value="Unassembled WGS sequence"/>
</dbReference>
<evidence type="ECO:0000256" key="2">
    <source>
        <dbReference type="ARBA" id="ARBA00010446"/>
    </source>
</evidence>
<keyword evidence="3 6" id="KW-0134">Cell wall</keyword>
<comment type="subcellular location">
    <subcellularLocation>
        <location evidence="1 6">Secreted</location>
        <location evidence="1 6">Cell wall</location>
    </subcellularLocation>
</comment>
<proteinExistence type="inferred from homology"/>
<protein>
    <recommendedName>
        <fullName evidence="6">Hydrophobin</fullName>
    </recommendedName>
</protein>
<dbReference type="SMART" id="SM00075">
    <property type="entry name" value="HYDRO"/>
    <property type="match status" value="1"/>
</dbReference>
<organism evidence="7 8">
    <name type="scientific">Grifola frondosa</name>
    <name type="common">Maitake</name>
    <name type="synonym">Polyporus frondosus</name>
    <dbReference type="NCBI Taxonomy" id="5627"/>
    <lineage>
        <taxon>Eukaryota</taxon>
        <taxon>Fungi</taxon>
        <taxon>Dikarya</taxon>
        <taxon>Basidiomycota</taxon>
        <taxon>Agaricomycotina</taxon>
        <taxon>Agaricomycetes</taxon>
        <taxon>Polyporales</taxon>
        <taxon>Grifolaceae</taxon>
        <taxon>Grifola</taxon>
    </lineage>
</organism>
<keyword evidence="6" id="KW-0732">Signal</keyword>
<dbReference type="SMR" id="A0A1C7ML69"/>
<accession>A0A1C7ML69</accession>
<dbReference type="InterPro" id="IPR001338">
    <property type="entry name" value="Class_I_Hydrophobin"/>
</dbReference>